<feature type="transmembrane region" description="Helical" evidence="2">
    <location>
        <begin position="104"/>
        <end position="130"/>
    </location>
</feature>
<evidence type="ECO:0000256" key="2">
    <source>
        <dbReference type="SAM" id="Phobius"/>
    </source>
</evidence>
<keyword evidence="4" id="KW-1185">Reference proteome</keyword>
<keyword evidence="2" id="KW-1133">Transmembrane helix</keyword>
<proteinExistence type="predicted"/>
<feature type="region of interest" description="Disordered" evidence="1">
    <location>
        <begin position="253"/>
        <end position="272"/>
    </location>
</feature>
<comment type="caution">
    <text evidence="3">The sequence shown here is derived from an EMBL/GenBank/DDBJ whole genome shotgun (WGS) entry which is preliminary data.</text>
</comment>
<dbReference type="RefSeq" id="WP_149840317.1">
    <property type="nucleotide sequence ID" value="NZ_VUOC01000004.1"/>
</dbReference>
<dbReference type="AlphaFoldDB" id="A0A5B2VKD3"/>
<feature type="transmembrane region" description="Helical" evidence="2">
    <location>
        <begin position="376"/>
        <end position="400"/>
    </location>
</feature>
<dbReference type="PANTHER" id="PTHR38454">
    <property type="entry name" value="INTEGRAL MEMBRANE PROTEIN-RELATED"/>
    <property type="match status" value="1"/>
</dbReference>
<dbReference type="Proteomes" id="UP000324611">
    <property type="component" value="Unassembled WGS sequence"/>
</dbReference>
<dbReference type="PANTHER" id="PTHR38454:SF1">
    <property type="entry name" value="INTEGRAL MEMBRANE PROTEIN"/>
    <property type="match status" value="1"/>
</dbReference>
<sequence length="841" mass="92800">MKNNRLKALLPHLIAVVALLVLAVLYCKPALDGKVLSQSDVTQWTAMAKESNDYKATHGITPLWTTSMFGGMPTYQLSMETGYSFGSIIPTILTLGLPKPINVLFLAALCFYFLCVVLGARSWIGFLGAVAYTYSSYDPIIISAGHDTKMLALAYLPAVVAGIVLITRKRYILGGAIAALSITYLISANHLQMTYYFFLLLGVIGIAYVVYCILHKEIKHLIISAAVLLGAVVLGMGSNATTLWTTYEYSHASNRGGKSELTPLPGTEGQKTSGGLDKDYAFQWSYGKLETLTLLAPNIYGGSSGGSLGTNSETYKVMTGMGYPAPQVEQMIKSWPLYWGDQSASIGTAGPVYFGVVICLLAILGLFIVRSWHKWWLIGVSVFAIFLAWGSNLQAFNYFLFDHLPLYSKFRAPAQALVIPQLTFAILAVMALNELVTGSLPKAALLKHVKWSGMIVGGLLVILLLISGSMSYTNATNNPDKPGGDDYFRMQITQATQNNATATDSIMKALREDRESLYRNDVLRSLLIGGIAFALLWFFLKGKVNPNLLIGGMIVLVMFDLLQVDQRYLSNDDFKDANTYSSYFQPSPADQQILQDKDPYYRVYNTTSPSGPFSDAMTSYFHKSIGGYHAAKLQLYLDLIERQISKNNIQVLNMLNTKYVIQQGPDGQPVAHRNPDALGNVWFVKHIQWVPNADAEMGALDHINPKDTVVIDQRYKADVKGEPAYDSTASIRLVANDLNKISYSYKASTPQFAVFSEIYYEKGWKAFIDGQQAPYARVNYVLRGMLVPAGSHTIEFRFEPASYYTGNKITLISYLVMFIALAGGIFISIRNQKKQQQPAAA</sequence>
<evidence type="ECO:0000313" key="4">
    <source>
        <dbReference type="Proteomes" id="UP000324611"/>
    </source>
</evidence>
<feature type="transmembrane region" description="Helical" evidence="2">
    <location>
        <begin position="171"/>
        <end position="187"/>
    </location>
</feature>
<feature type="transmembrane region" description="Helical" evidence="2">
    <location>
        <begin position="811"/>
        <end position="829"/>
    </location>
</feature>
<accession>A0A5B2VKD3</accession>
<dbReference type="Pfam" id="PF09586">
    <property type="entry name" value="YfhO"/>
    <property type="match status" value="1"/>
</dbReference>
<feature type="transmembrane region" description="Helical" evidence="2">
    <location>
        <begin position="81"/>
        <end position="97"/>
    </location>
</feature>
<feature type="transmembrane region" description="Helical" evidence="2">
    <location>
        <begin position="412"/>
        <end position="432"/>
    </location>
</feature>
<feature type="transmembrane region" description="Helical" evidence="2">
    <location>
        <begin position="221"/>
        <end position="240"/>
    </location>
</feature>
<keyword evidence="2" id="KW-0812">Transmembrane</keyword>
<feature type="transmembrane region" description="Helical" evidence="2">
    <location>
        <begin position="453"/>
        <end position="472"/>
    </location>
</feature>
<reference evidence="3 4" key="1">
    <citation type="submission" date="2019-09" db="EMBL/GenBank/DDBJ databases">
        <title>Chitinophaga ginsengihumi sp. nov., isolated from soil of ginseng rhizosphere.</title>
        <authorList>
            <person name="Lee J."/>
        </authorList>
    </citation>
    <scope>NUCLEOTIDE SEQUENCE [LARGE SCALE GENOMIC DNA]</scope>
    <source>
        <strain evidence="3 4">BN140078</strain>
    </source>
</reference>
<dbReference type="InterPro" id="IPR018580">
    <property type="entry name" value="Uncharacterised_YfhO"/>
</dbReference>
<reference evidence="3 4" key="2">
    <citation type="submission" date="2019-09" db="EMBL/GenBank/DDBJ databases">
        <authorList>
            <person name="Jin C."/>
        </authorList>
    </citation>
    <scope>NUCLEOTIDE SEQUENCE [LARGE SCALE GENOMIC DNA]</scope>
    <source>
        <strain evidence="3 4">BN140078</strain>
    </source>
</reference>
<feature type="transmembrane region" description="Helical" evidence="2">
    <location>
        <begin position="193"/>
        <end position="214"/>
    </location>
</feature>
<evidence type="ECO:0000313" key="3">
    <source>
        <dbReference type="EMBL" id="KAA2239138.1"/>
    </source>
</evidence>
<name>A0A5B2VKD3_9BACT</name>
<protein>
    <submittedName>
        <fullName evidence="3">YfhO family protein</fullName>
    </submittedName>
</protein>
<evidence type="ECO:0000256" key="1">
    <source>
        <dbReference type="SAM" id="MobiDB-lite"/>
    </source>
</evidence>
<keyword evidence="2" id="KW-0472">Membrane</keyword>
<feature type="transmembrane region" description="Helical" evidence="2">
    <location>
        <begin position="522"/>
        <end position="540"/>
    </location>
</feature>
<gene>
    <name evidence="3" type="ORF">F0L74_23305</name>
</gene>
<feature type="transmembrane region" description="Helical" evidence="2">
    <location>
        <begin position="352"/>
        <end position="369"/>
    </location>
</feature>
<dbReference type="EMBL" id="VUOC01000004">
    <property type="protein sequence ID" value="KAA2239138.1"/>
    <property type="molecule type" value="Genomic_DNA"/>
</dbReference>
<feature type="transmembrane region" description="Helical" evidence="2">
    <location>
        <begin position="150"/>
        <end position="166"/>
    </location>
</feature>
<feature type="transmembrane region" description="Helical" evidence="2">
    <location>
        <begin position="547"/>
        <end position="564"/>
    </location>
</feature>
<organism evidence="3 4">
    <name type="scientific">Chitinophaga agrisoli</name>
    <dbReference type="NCBI Taxonomy" id="2607653"/>
    <lineage>
        <taxon>Bacteria</taxon>
        <taxon>Pseudomonadati</taxon>
        <taxon>Bacteroidota</taxon>
        <taxon>Chitinophagia</taxon>
        <taxon>Chitinophagales</taxon>
        <taxon>Chitinophagaceae</taxon>
        <taxon>Chitinophaga</taxon>
    </lineage>
</organism>